<accession>A0AA49JEV5</accession>
<protein>
    <submittedName>
        <fullName evidence="1">Uncharacterized protein</fullName>
    </submittedName>
</protein>
<sequence>MNNKLPKPIRSEEELDAAFARIDELMDAQPGTSEGEVMDLL</sequence>
<gene>
    <name evidence="1" type="ORF">K4G66_07555</name>
</gene>
<proteinExistence type="predicted"/>
<dbReference type="AlphaFoldDB" id="A0AA49JEV5"/>
<dbReference type="EMBL" id="CP120682">
    <property type="protein sequence ID" value="WKN38558.1"/>
    <property type="molecule type" value="Genomic_DNA"/>
</dbReference>
<organism evidence="1">
    <name type="scientific">Roseihalotalea indica</name>
    <dbReference type="NCBI Taxonomy" id="2867963"/>
    <lineage>
        <taxon>Bacteria</taxon>
        <taxon>Pseudomonadati</taxon>
        <taxon>Bacteroidota</taxon>
        <taxon>Cytophagia</taxon>
        <taxon>Cytophagales</taxon>
        <taxon>Catalimonadaceae</taxon>
        <taxon>Roseihalotalea</taxon>
    </lineage>
</organism>
<reference evidence="1" key="1">
    <citation type="journal article" date="2023" name="Comput. Struct. Biotechnol. J.">
        <title>Discovery of a novel marine Bacteroidetes with a rich repertoire of carbohydrate-active enzymes.</title>
        <authorList>
            <person name="Chen B."/>
            <person name="Liu G."/>
            <person name="Chen Q."/>
            <person name="Wang H."/>
            <person name="Liu L."/>
            <person name="Tang K."/>
        </authorList>
    </citation>
    <scope>NUCLEOTIDE SEQUENCE</scope>
    <source>
        <strain evidence="1">TK19036</strain>
    </source>
</reference>
<reference evidence="1" key="2">
    <citation type="journal article" date="2024" name="Antonie Van Leeuwenhoek">
        <title>Roseihalotalea indica gen. nov., sp. nov., a halophilic Bacteroidetes from mesopelagic Southwest Indian Ocean with higher carbohydrate metabolic potential.</title>
        <authorList>
            <person name="Chen B."/>
            <person name="Zhang M."/>
            <person name="Lin D."/>
            <person name="Ye J."/>
            <person name="Tang K."/>
        </authorList>
    </citation>
    <scope>NUCLEOTIDE SEQUENCE</scope>
    <source>
        <strain evidence="1">TK19036</strain>
    </source>
</reference>
<name>A0AA49JEV5_9BACT</name>
<evidence type="ECO:0000313" key="1">
    <source>
        <dbReference type="EMBL" id="WKN38558.1"/>
    </source>
</evidence>